<feature type="region of interest" description="Disordered" evidence="1">
    <location>
        <begin position="54"/>
        <end position="100"/>
    </location>
</feature>
<accession>A0A654M2U8</accession>
<evidence type="ECO:0000256" key="1">
    <source>
        <dbReference type="SAM" id="MobiDB-lite"/>
    </source>
</evidence>
<dbReference type="Proteomes" id="UP000058925">
    <property type="component" value="Chromosome"/>
</dbReference>
<organism evidence="2 3">
    <name type="scientific">Candidatus Nitrosocosmicus oleophilus</name>
    <dbReference type="NCBI Taxonomy" id="1353260"/>
    <lineage>
        <taxon>Archaea</taxon>
        <taxon>Nitrososphaerota</taxon>
        <taxon>Nitrososphaeria</taxon>
        <taxon>Nitrososphaerales</taxon>
        <taxon>Nitrososphaeraceae</taxon>
        <taxon>Candidatus Nitrosocosmicus</taxon>
    </lineage>
</organism>
<dbReference type="KEGG" id="taa:NMY3_02691"/>
<sequence length="236" mass="26459">MKYMFKYCNSFEPTMSQVLAFILVGLVLLVVIGSSTTNMVLDLYATKGLQKQTKEISNEPTVQPERDSQQSPEASGSTTIQPERQSQFNSQQQENENDNDNEAAIQEKDEQFRDVFQVDDNSNINNNDNDEELDAQIEIDKKAPIAVSGKNVYIVWFNDQNILNNSSEVLFRYSNDTGVTFSDKINLSNTTNADSVNAEIAASGNNVIITWWERNQTSNDPVVRVSSDNGTTFGPY</sequence>
<name>A0A654M2U8_9ARCH</name>
<evidence type="ECO:0000313" key="2">
    <source>
        <dbReference type="EMBL" id="ALI36881.1"/>
    </source>
</evidence>
<dbReference type="OrthoDB" id="2272at2157"/>
<dbReference type="Gene3D" id="2.120.10.10">
    <property type="match status" value="1"/>
</dbReference>
<keyword evidence="3" id="KW-1185">Reference proteome</keyword>
<dbReference type="CDD" id="cd15482">
    <property type="entry name" value="Sialidase_non-viral"/>
    <property type="match status" value="1"/>
</dbReference>
<protein>
    <recommendedName>
        <fullName evidence="4">Exo-alpha-sialidase</fullName>
    </recommendedName>
</protein>
<evidence type="ECO:0008006" key="4">
    <source>
        <dbReference type="Google" id="ProtNLM"/>
    </source>
</evidence>
<reference evidence="3" key="1">
    <citation type="submission" date="2015-10" db="EMBL/GenBank/DDBJ databases">
        <title>Niche specialization of a soil ammonia-oxidizing archaeon, Candidatus Nitrosocosmicus oleophilus.</title>
        <authorList>
            <person name="Jung M.-Y."/>
            <person name="Rhee S.-K."/>
        </authorList>
    </citation>
    <scope>NUCLEOTIDE SEQUENCE [LARGE SCALE GENOMIC DNA]</scope>
    <source>
        <strain evidence="3">MY3</strain>
    </source>
</reference>
<feature type="compositionally biased region" description="Polar residues" evidence="1">
    <location>
        <begin position="69"/>
        <end position="80"/>
    </location>
</feature>
<evidence type="ECO:0000313" key="3">
    <source>
        <dbReference type="Proteomes" id="UP000058925"/>
    </source>
</evidence>
<feature type="compositionally biased region" description="Low complexity" evidence="1">
    <location>
        <begin position="81"/>
        <end position="94"/>
    </location>
</feature>
<dbReference type="SUPFAM" id="SSF50939">
    <property type="entry name" value="Sialidases"/>
    <property type="match status" value="1"/>
</dbReference>
<dbReference type="AlphaFoldDB" id="A0A654M2U8"/>
<proteinExistence type="predicted"/>
<dbReference type="InterPro" id="IPR036278">
    <property type="entry name" value="Sialidase_sf"/>
</dbReference>
<dbReference type="EMBL" id="CP012850">
    <property type="protein sequence ID" value="ALI36881.1"/>
    <property type="molecule type" value="Genomic_DNA"/>
</dbReference>
<gene>
    <name evidence="2" type="ORF">NMY3_02691</name>
</gene>